<keyword evidence="9" id="KW-0472">Membrane</keyword>
<evidence type="ECO:0000256" key="1">
    <source>
        <dbReference type="ARBA" id="ARBA00004225"/>
    </source>
</evidence>
<proteinExistence type="inferred from homology"/>
<comment type="caution">
    <text evidence="10">The sequence shown here is derived from an EMBL/GenBank/DDBJ whole genome shotgun (WGS) entry which is preliminary data.</text>
</comment>
<keyword evidence="4" id="KW-0812">Transmembrane</keyword>
<comment type="subcellular location">
    <subcellularLocation>
        <location evidence="1">Mitochondrion membrane</location>
        <topology evidence="1">Multi-pass membrane protein</topology>
    </subcellularLocation>
</comment>
<evidence type="ECO:0000313" key="10">
    <source>
        <dbReference type="EMBL" id="KAJ5213934.1"/>
    </source>
</evidence>
<comment type="similarity">
    <text evidence="2">Belongs to the mitochondrial carrier (TC 2.A.29) family.</text>
</comment>
<dbReference type="InterPro" id="IPR023395">
    <property type="entry name" value="MCP_dom_sf"/>
</dbReference>
<accession>A0A9W9T962</accession>
<keyword evidence="3" id="KW-0813">Transport</keyword>
<gene>
    <name evidence="10" type="ORF">N7449_001103</name>
</gene>
<keyword evidence="8" id="KW-0496">Mitochondrion</keyword>
<dbReference type="GO" id="GO:0031966">
    <property type="term" value="C:mitochondrial membrane"/>
    <property type="evidence" value="ECO:0007669"/>
    <property type="project" value="UniProtKB-SubCell"/>
</dbReference>
<sequence length="135" mass="14225">MSAPAKLEARAQTPRLHTPQWVSLVAGGIAGGVEAAITGTTAKAAVRFVSYDKIRNSLAYERGVLSAGRGMLAGMTAGAVESVLAVTPTERIKTALLVSLVIYVQGAFELIEPATESTMQKALDNSNRAYMQLKC</sequence>
<keyword evidence="11" id="KW-1185">Reference proteome</keyword>
<evidence type="ECO:0000313" key="11">
    <source>
        <dbReference type="Proteomes" id="UP001150942"/>
    </source>
</evidence>
<dbReference type="AlphaFoldDB" id="A0A9W9T962"/>
<keyword evidence="7" id="KW-1133">Transmembrane helix</keyword>
<keyword evidence="5" id="KW-0677">Repeat</keyword>
<dbReference type="GO" id="GO:0071913">
    <property type="term" value="F:citrate secondary active transmembrane transporter activity"/>
    <property type="evidence" value="ECO:0007669"/>
    <property type="project" value="TreeGrafter"/>
</dbReference>
<protein>
    <submittedName>
        <fullName evidence="10">Uncharacterized protein</fullName>
    </submittedName>
</protein>
<evidence type="ECO:0000256" key="3">
    <source>
        <dbReference type="ARBA" id="ARBA00022448"/>
    </source>
</evidence>
<dbReference type="Proteomes" id="UP001150942">
    <property type="component" value="Unassembled WGS sequence"/>
</dbReference>
<dbReference type="InterPro" id="IPR049563">
    <property type="entry name" value="TXTP-like"/>
</dbReference>
<reference evidence="10" key="2">
    <citation type="journal article" date="2023" name="IMA Fungus">
        <title>Comparative genomic study of the Penicillium genus elucidates a diverse pangenome and 15 lateral gene transfer events.</title>
        <authorList>
            <person name="Petersen C."/>
            <person name="Sorensen T."/>
            <person name="Nielsen M.R."/>
            <person name="Sondergaard T.E."/>
            <person name="Sorensen J.L."/>
            <person name="Fitzpatrick D.A."/>
            <person name="Frisvad J.C."/>
            <person name="Nielsen K.L."/>
        </authorList>
    </citation>
    <scope>NUCLEOTIDE SEQUENCE</scope>
    <source>
        <strain evidence="10">IBT 20477</strain>
    </source>
</reference>
<reference evidence="10" key="1">
    <citation type="submission" date="2022-11" db="EMBL/GenBank/DDBJ databases">
        <authorList>
            <person name="Petersen C."/>
        </authorList>
    </citation>
    <scope>NUCLEOTIDE SEQUENCE</scope>
    <source>
        <strain evidence="10">IBT 20477</strain>
    </source>
</reference>
<evidence type="ECO:0000256" key="7">
    <source>
        <dbReference type="ARBA" id="ARBA00022989"/>
    </source>
</evidence>
<evidence type="ECO:0000256" key="2">
    <source>
        <dbReference type="ARBA" id="ARBA00006375"/>
    </source>
</evidence>
<dbReference type="EMBL" id="JAPQKQ010000001">
    <property type="protein sequence ID" value="KAJ5213934.1"/>
    <property type="molecule type" value="Genomic_DNA"/>
</dbReference>
<evidence type="ECO:0000256" key="9">
    <source>
        <dbReference type="ARBA" id="ARBA00023136"/>
    </source>
</evidence>
<dbReference type="Gene3D" id="1.50.40.10">
    <property type="entry name" value="Mitochondrial carrier domain"/>
    <property type="match status" value="1"/>
</dbReference>
<evidence type="ECO:0000256" key="6">
    <source>
        <dbReference type="ARBA" id="ARBA00022792"/>
    </source>
</evidence>
<keyword evidence="6" id="KW-0999">Mitochondrion inner membrane</keyword>
<evidence type="ECO:0000256" key="5">
    <source>
        <dbReference type="ARBA" id="ARBA00022737"/>
    </source>
</evidence>
<dbReference type="PANTHER" id="PTHR45788">
    <property type="entry name" value="SUCCINATE/FUMARATE MITOCHONDRIAL TRANSPORTER-RELATED"/>
    <property type="match status" value="1"/>
</dbReference>
<evidence type="ECO:0000256" key="8">
    <source>
        <dbReference type="ARBA" id="ARBA00023128"/>
    </source>
</evidence>
<evidence type="ECO:0000256" key="4">
    <source>
        <dbReference type="ARBA" id="ARBA00022692"/>
    </source>
</evidence>
<dbReference type="OrthoDB" id="44467at2759"/>
<dbReference type="PANTHER" id="PTHR45788:SF3">
    <property type="entry name" value="TRICARBOXYLATE TRANSPORT PROTEIN"/>
    <property type="match status" value="1"/>
</dbReference>
<dbReference type="GO" id="GO:0006843">
    <property type="term" value="P:mitochondrial citrate transmembrane transport"/>
    <property type="evidence" value="ECO:0007669"/>
    <property type="project" value="TreeGrafter"/>
</dbReference>
<dbReference type="SUPFAM" id="SSF103506">
    <property type="entry name" value="Mitochondrial carrier"/>
    <property type="match status" value="1"/>
</dbReference>
<name>A0A9W9T962_9EURO</name>
<organism evidence="10 11">
    <name type="scientific">Penicillium cf. viridicatum</name>
    <dbReference type="NCBI Taxonomy" id="2972119"/>
    <lineage>
        <taxon>Eukaryota</taxon>
        <taxon>Fungi</taxon>
        <taxon>Dikarya</taxon>
        <taxon>Ascomycota</taxon>
        <taxon>Pezizomycotina</taxon>
        <taxon>Eurotiomycetes</taxon>
        <taxon>Eurotiomycetidae</taxon>
        <taxon>Eurotiales</taxon>
        <taxon>Aspergillaceae</taxon>
        <taxon>Penicillium</taxon>
    </lineage>
</organism>